<comment type="caution">
    <text evidence="1">The sequence shown here is derived from an EMBL/GenBank/DDBJ whole genome shotgun (WGS) entry which is preliminary data.</text>
</comment>
<dbReference type="HOGENOM" id="CLU_3102111_0_0_10"/>
<proteinExistence type="predicted"/>
<dbReference type="AlphaFoldDB" id="A0A0E2LST0"/>
<evidence type="ECO:0000313" key="1">
    <source>
        <dbReference type="EMBL" id="ERJ68586.1"/>
    </source>
</evidence>
<dbReference type="Proteomes" id="UP000016630">
    <property type="component" value="Unassembled WGS sequence"/>
</dbReference>
<organism evidence="1 2">
    <name type="scientific">Porphyromonas gingivalis F0570</name>
    <dbReference type="NCBI Taxonomy" id="1227271"/>
    <lineage>
        <taxon>Bacteria</taxon>
        <taxon>Pseudomonadati</taxon>
        <taxon>Bacteroidota</taxon>
        <taxon>Bacteroidia</taxon>
        <taxon>Bacteroidales</taxon>
        <taxon>Porphyromonadaceae</taxon>
        <taxon>Porphyromonas</taxon>
    </lineage>
</organism>
<evidence type="ECO:0000313" key="2">
    <source>
        <dbReference type="Proteomes" id="UP000016630"/>
    </source>
</evidence>
<sequence>MKRQDSYAGVLRMRHQTFQKLKVIRLTLLRQTRMLTLKILMGLHIMKRRPS</sequence>
<gene>
    <name evidence="1" type="ORF">HMPREF1555_00276</name>
</gene>
<accession>A0A0E2LST0</accession>
<name>A0A0E2LST0_PORGN</name>
<reference evidence="1 2" key="1">
    <citation type="submission" date="2013-06" db="EMBL/GenBank/DDBJ databases">
        <authorList>
            <person name="Weinstock G."/>
            <person name="Sodergren E."/>
            <person name="Lobos E.A."/>
            <person name="Fulton L."/>
            <person name="Fulton R."/>
            <person name="Courtney L."/>
            <person name="Fronick C."/>
            <person name="O'Laughlin M."/>
            <person name="Godfrey J."/>
            <person name="Wilson R.M."/>
            <person name="Miner T."/>
            <person name="Farmer C."/>
            <person name="Delehaunty K."/>
            <person name="Cordes M."/>
            <person name="Minx P."/>
            <person name="Tomlinson C."/>
            <person name="Chen J."/>
            <person name="Wollam A."/>
            <person name="Pepin K.H."/>
            <person name="Bhonagiri V."/>
            <person name="Zhang X."/>
            <person name="Warren W."/>
            <person name="Mitreva M."/>
            <person name="Mardis E.R."/>
            <person name="Wilson R.K."/>
        </authorList>
    </citation>
    <scope>NUCLEOTIDE SEQUENCE [LARGE SCALE GENOMIC DNA]</scope>
    <source>
        <strain evidence="1 2">F0570</strain>
    </source>
</reference>
<dbReference type="EMBL" id="AWUW01000019">
    <property type="protein sequence ID" value="ERJ68586.1"/>
    <property type="molecule type" value="Genomic_DNA"/>
</dbReference>
<protein>
    <submittedName>
        <fullName evidence="1">Uncharacterized protein</fullName>
    </submittedName>
</protein>